<keyword evidence="4" id="KW-1185">Reference proteome</keyword>
<dbReference type="Proteomes" id="UP000298213">
    <property type="component" value="Unassembled WGS sequence"/>
</dbReference>
<evidence type="ECO:0000256" key="1">
    <source>
        <dbReference type="SAM" id="MobiDB-lite"/>
    </source>
</evidence>
<feature type="domain" description="BLUF" evidence="2">
    <location>
        <begin position="1"/>
        <end position="94"/>
    </location>
</feature>
<dbReference type="PROSITE" id="PS50925">
    <property type="entry name" value="BLUF"/>
    <property type="match status" value="1"/>
</dbReference>
<dbReference type="SUPFAM" id="SSF54975">
    <property type="entry name" value="Acylphosphatase/BLUF domain-like"/>
    <property type="match status" value="1"/>
</dbReference>
<dbReference type="InterPro" id="IPR007024">
    <property type="entry name" value="BLUF_domain"/>
</dbReference>
<dbReference type="OrthoDB" id="196105at2"/>
<dbReference type="AlphaFoldDB" id="A0A4Y8ZUY2"/>
<name>A0A4Y8ZUY2_9SPHN</name>
<evidence type="ECO:0000259" key="2">
    <source>
        <dbReference type="PROSITE" id="PS50925"/>
    </source>
</evidence>
<reference evidence="3 4" key="1">
    <citation type="submission" date="2019-03" db="EMBL/GenBank/DDBJ databases">
        <title>Genome sequence of Sphingomonas sp. 17J27-24.</title>
        <authorList>
            <person name="Kim M."/>
            <person name="Maeng S."/>
            <person name="Sathiyaraj S."/>
        </authorList>
    </citation>
    <scope>NUCLEOTIDE SEQUENCE [LARGE SCALE GENOMIC DNA]</scope>
    <source>
        <strain evidence="3 4">17J27-24</strain>
    </source>
</reference>
<dbReference type="GO" id="GO:0071949">
    <property type="term" value="F:FAD binding"/>
    <property type="evidence" value="ECO:0007669"/>
    <property type="project" value="InterPro"/>
</dbReference>
<comment type="caution">
    <text evidence="3">The sequence shown here is derived from an EMBL/GenBank/DDBJ whole genome shotgun (WGS) entry which is preliminary data.</text>
</comment>
<dbReference type="EMBL" id="SPDV01000014">
    <property type="protein sequence ID" value="TFI58559.1"/>
    <property type="molecule type" value="Genomic_DNA"/>
</dbReference>
<evidence type="ECO:0000313" key="3">
    <source>
        <dbReference type="EMBL" id="TFI58559.1"/>
    </source>
</evidence>
<dbReference type="Gene3D" id="3.30.70.100">
    <property type="match status" value="1"/>
</dbReference>
<dbReference type="RefSeq" id="WP_135085923.1">
    <property type="nucleotide sequence ID" value="NZ_SPDV01000014.1"/>
</dbReference>
<protein>
    <recommendedName>
        <fullName evidence="2">BLUF domain-containing protein</fullName>
    </recommendedName>
</protein>
<dbReference type="InterPro" id="IPR036046">
    <property type="entry name" value="Acylphosphatase-like_dom_sf"/>
</dbReference>
<dbReference type="SMART" id="SM01034">
    <property type="entry name" value="BLUF"/>
    <property type="match status" value="1"/>
</dbReference>
<proteinExistence type="predicted"/>
<sequence>MRSLLTVSEFALRGGEAERGLRRWVAETRAIHAGLELTGGMVLARNLIADLVEGEAGAVALALRRAREARHQVHLVVVDSLTVRTRTFAGWSLLYQGSSTYVAAPIAALLEVQDAYHSHRLRSMLKAFGDPAPRRPPAKTGAAARHETEAAGMPAPMAVPSARASPRRR</sequence>
<accession>A0A4Y8ZUY2</accession>
<organism evidence="3 4">
    <name type="scientific">Sphingomonas parva</name>
    <dbReference type="NCBI Taxonomy" id="2555898"/>
    <lineage>
        <taxon>Bacteria</taxon>
        <taxon>Pseudomonadati</taxon>
        <taxon>Pseudomonadota</taxon>
        <taxon>Alphaproteobacteria</taxon>
        <taxon>Sphingomonadales</taxon>
        <taxon>Sphingomonadaceae</taxon>
        <taxon>Sphingomonas</taxon>
    </lineage>
</organism>
<feature type="region of interest" description="Disordered" evidence="1">
    <location>
        <begin position="128"/>
        <end position="169"/>
    </location>
</feature>
<evidence type="ECO:0000313" key="4">
    <source>
        <dbReference type="Proteomes" id="UP000298213"/>
    </source>
</evidence>
<feature type="compositionally biased region" description="Low complexity" evidence="1">
    <location>
        <begin position="153"/>
        <end position="169"/>
    </location>
</feature>
<dbReference type="GO" id="GO:0009882">
    <property type="term" value="F:blue light photoreceptor activity"/>
    <property type="evidence" value="ECO:0007669"/>
    <property type="project" value="InterPro"/>
</dbReference>
<gene>
    <name evidence="3" type="ORF">E2493_09040</name>
</gene>